<feature type="region of interest" description="Disordered" evidence="3">
    <location>
        <begin position="1"/>
        <end position="22"/>
    </location>
</feature>
<reference evidence="7" key="1">
    <citation type="submission" date="2016-10" db="EMBL/GenBank/DDBJ databases">
        <authorList>
            <person name="Varghese N."/>
            <person name="Submissions S."/>
        </authorList>
    </citation>
    <scope>NUCLEOTIDE SEQUENCE [LARGE SCALE GENOMIC DNA]</scope>
    <source>
        <strain evidence="7">DSM 45962</strain>
    </source>
</reference>
<dbReference type="Gene3D" id="3.30.300.30">
    <property type="match status" value="1"/>
</dbReference>
<feature type="domain" description="AMP-binding enzyme C-terminal" evidence="5">
    <location>
        <begin position="478"/>
        <end position="553"/>
    </location>
</feature>
<comment type="similarity">
    <text evidence="1">Belongs to the ATP-dependent AMP-binding enzyme family.</text>
</comment>
<dbReference type="SUPFAM" id="SSF56801">
    <property type="entry name" value="Acetyl-CoA synthetase-like"/>
    <property type="match status" value="1"/>
</dbReference>
<dbReference type="STRING" id="1225127.SAMN05661030_2291"/>
<dbReference type="PROSITE" id="PS00455">
    <property type="entry name" value="AMP_BINDING"/>
    <property type="match status" value="1"/>
</dbReference>
<dbReference type="Proteomes" id="UP000199022">
    <property type="component" value="Unassembled WGS sequence"/>
</dbReference>
<accession>A0A1I1NVM5</accession>
<dbReference type="OrthoDB" id="9803968at2"/>
<dbReference type="AlphaFoldDB" id="A0A1I1NVM5"/>
<feature type="domain" description="AMP-dependent synthetase/ligase" evidence="4">
    <location>
        <begin position="49"/>
        <end position="424"/>
    </location>
</feature>
<dbReference type="InterPro" id="IPR020845">
    <property type="entry name" value="AMP-binding_CS"/>
</dbReference>
<evidence type="ECO:0000259" key="4">
    <source>
        <dbReference type="Pfam" id="PF00501"/>
    </source>
</evidence>
<sequence>MLDAPPLADAPADGGPARHRPGVVPFPEEDVARYRAAGLWGTATLAQEFRAVADAHPDRPALVTATGTLTFADLDEQTDRIAHGLGRLGLRPGDPVVFQVTNRVETVLAWYAVLKAGAVPVCSLAFHRGHEISQITRQVGAVAHLVEAGTGSFDLVAFGREQAAGHPTLRILLTTGAPGGEPGGPGEPVAVETLGAGTDPALARAWVEEVQAGIDPDDVAVFQLSGGTTGVPKVIPRLHAEYWYNARAYAAEWRWDTSSRVAHLIPIIHNAGVVCGLHAPHSVGACLVLTTADLDQALPLMAAAGATDVLFGHGHFGAVDHPAFPAASAALRTVVLSGTKVPTALFETFERAGLWTGQLFGMGEGMFLTTSPGTSRRVRNHTVGTPLSPLDEVRILQPTSEEPVPAGAVGELATRGPYTIRGYFRAAEHNARAFTGDGFYRTGDLASVTELDGVPAVSIEGRIKDVINRGGEKVNAEEVELLLLQHPAVAAAAVVAMPDPRLGERACAYLVATGAPIGLEDVRRHLDGLGVAKFKWPERLEWVPELPKTLVGKLDKKRLREDITARLRAE</sequence>
<dbReference type="Pfam" id="PF13193">
    <property type="entry name" value="AMP-binding_C"/>
    <property type="match status" value="1"/>
</dbReference>
<keyword evidence="2" id="KW-0436">Ligase</keyword>
<evidence type="ECO:0000256" key="3">
    <source>
        <dbReference type="SAM" id="MobiDB-lite"/>
    </source>
</evidence>
<dbReference type="PANTHER" id="PTHR43201:SF5">
    <property type="entry name" value="MEDIUM-CHAIN ACYL-COA LIGASE ACSF2, MITOCHONDRIAL"/>
    <property type="match status" value="1"/>
</dbReference>
<dbReference type="RefSeq" id="WP_091558111.1">
    <property type="nucleotide sequence ID" value="NZ_BNAC01000004.1"/>
</dbReference>
<dbReference type="GO" id="GO:0031956">
    <property type="term" value="F:medium-chain fatty acid-CoA ligase activity"/>
    <property type="evidence" value="ECO:0007669"/>
    <property type="project" value="TreeGrafter"/>
</dbReference>
<dbReference type="InterPro" id="IPR025110">
    <property type="entry name" value="AMP-bd_C"/>
</dbReference>
<proteinExistence type="inferred from homology"/>
<gene>
    <name evidence="6" type="ORF">SAMN05661030_2291</name>
</gene>
<dbReference type="EMBL" id="FOMD01000002">
    <property type="protein sequence ID" value="SFD01607.1"/>
    <property type="molecule type" value="Genomic_DNA"/>
</dbReference>
<protein>
    <submittedName>
        <fullName evidence="6">Non-ribosomal peptide synthetase component E (Peptide arylation enzyme)</fullName>
    </submittedName>
</protein>
<dbReference type="InterPro" id="IPR000873">
    <property type="entry name" value="AMP-dep_synth/lig_dom"/>
</dbReference>
<dbReference type="InterPro" id="IPR045851">
    <property type="entry name" value="AMP-bd_C_sf"/>
</dbReference>
<dbReference type="GO" id="GO:0006631">
    <property type="term" value="P:fatty acid metabolic process"/>
    <property type="evidence" value="ECO:0007669"/>
    <property type="project" value="TreeGrafter"/>
</dbReference>
<evidence type="ECO:0000256" key="2">
    <source>
        <dbReference type="ARBA" id="ARBA00022598"/>
    </source>
</evidence>
<evidence type="ECO:0000313" key="6">
    <source>
        <dbReference type="EMBL" id="SFD01607.1"/>
    </source>
</evidence>
<dbReference type="Gene3D" id="3.40.50.12780">
    <property type="entry name" value="N-terminal domain of ligase-like"/>
    <property type="match status" value="1"/>
</dbReference>
<feature type="compositionally biased region" description="Low complexity" evidence="3">
    <location>
        <begin position="1"/>
        <end position="15"/>
    </location>
</feature>
<keyword evidence="7" id="KW-1185">Reference proteome</keyword>
<evidence type="ECO:0000256" key="1">
    <source>
        <dbReference type="ARBA" id="ARBA00006432"/>
    </source>
</evidence>
<evidence type="ECO:0000259" key="5">
    <source>
        <dbReference type="Pfam" id="PF13193"/>
    </source>
</evidence>
<evidence type="ECO:0000313" key="7">
    <source>
        <dbReference type="Proteomes" id="UP000199022"/>
    </source>
</evidence>
<name>A0A1I1NVM5_9ACTN</name>
<organism evidence="6 7">
    <name type="scientific">Klenkia taihuensis</name>
    <dbReference type="NCBI Taxonomy" id="1225127"/>
    <lineage>
        <taxon>Bacteria</taxon>
        <taxon>Bacillati</taxon>
        <taxon>Actinomycetota</taxon>
        <taxon>Actinomycetes</taxon>
        <taxon>Geodermatophilales</taxon>
        <taxon>Geodermatophilaceae</taxon>
        <taxon>Klenkia</taxon>
    </lineage>
</organism>
<dbReference type="InterPro" id="IPR042099">
    <property type="entry name" value="ANL_N_sf"/>
</dbReference>
<dbReference type="PANTHER" id="PTHR43201">
    <property type="entry name" value="ACYL-COA SYNTHETASE"/>
    <property type="match status" value="1"/>
</dbReference>
<dbReference type="Pfam" id="PF00501">
    <property type="entry name" value="AMP-binding"/>
    <property type="match status" value="1"/>
</dbReference>